<dbReference type="AlphaFoldDB" id="A0AAN5D202"/>
<feature type="non-terminal residue" evidence="2">
    <location>
        <position position="141"/>
    </location>
</feature>
<name>A0AAN5D202_9BILA</name>
<dbReference type="Proteomes" id="UP001328107">
    <property type="component" value="Unassembled WGS sequence"/>
</dbReference>
<sequence length="141" mass="16179">MGEKIKRSYCRTTGPLCCWSVRRQVRLQQRVLQVLHLELVQQPAAAVGTSTGRRRARRRRRELEPSRCVRGRGSGRGHWPSTLSFRMHRIGKESLIPLPSLLSSTSHHHTRSTSNATARSHYRVQPMWACLRAAARGCWQD</sequence>
<evidence type="ECO:0000313" key="3">
    <source>
        <dbReference type="Proteomes" id="UP001328107"/>
    </source>
</evidence>
<gene>
    <name evidence="2" type="ORF">PMAYCL1PPCAC_25581</name>
</gene>
<proteinExistence type="predicted"/>
<accession>A0AAN5D202</accession>
<evidence type="ECO:0000256" key="1">
    <source>
        <dbReference type="SAM" id="MobiDB-lite"/>
    </source>
</evidence>
<comment type="caution">
    <text evidence="2">The sequence shown here is derived from an EMBL/GenBank/DDBJ whole genome shotgun (WGS) entry which is preliminary data.</text>
</comment>
<evidence type="ECO:0000313" key="2">
    <source>
        <dbReference type="EMBL" id="GMR55386.1"/>
    </source>
</evidence>
<organism evidence="2 3">
    <name type="scientific">Pristionchus mayeri</name>
    <dbReference type="NCBI Taxonomy" id="1317129"/>
    <lineage>
        <taxon>Eukaryota</taxon>
        <taxon>Metazoa</taxon>
        <taxon>Ecdysozoa</taxon>
        <taxon>Nematoda</taxon>
        <taxon>Chromadorea</taxon>
        <taxon>Rhabditida</taxon>
        <taxon>Rhabditina</taxon>
        <taxon>Diplogasteromorpha</taxon>
        <taxon>Diplogasteroidea</taxon>
        <taxon>Neodiplogasteridae</taxon>
        <taxon>Pristionchus</taxon>
    </lineage>
</organism>
<reference evidence="3" key="1">
    <citation type="submission" date="2022-10" db="EMBL/GenBank/DDBJ databases">
        <title>Genome assembly of Pristionchus species.</title>
        <authorList>
            <person name="Yoshida K."/>
            <person name="Sommer R.J."/>
        </authorList>
    </citation>
    <scope>NUCLEOTIDE SEQUENCE [LARGE SCALE GENOMIC DNA]</scope>
    <source>
        <strain evidence="3">RS5460</strain>
    </source>
</reference>
<dbReference type="EMBL" id="BTRK01000005">
    <property type="protein sequence ID" value="GMR55386.1"/>
    <property type="molecule type" value="Genomic_DNA"/>
</dbReference>
<feature type="region of interest" description="Disordered" evidence="1">
    <location>
        <begin position="47"/>
        <end position="75"/>
    </location>
</feature>
<protein>
    <submittedName>
        <fullName evidence="2">Uncharacterized protein</fullName>
    </submittedName>
</protein>
<keyword evidence="3" id="KW-1185">Reference proteome</keyword>